<dbReference type="EMBL" id="KL198013">
    <property type="protein sequence ID" value="KDQ23446.1"/>
    <property type="molecule type" value="Genomic_DNA"/>
</dbReference>
<evidence type="ECO:0000313" key="1">
    <source>
        <dbReference type="EMBL" id="KDQ23446.1"/>
    </source>
</evidence>
<dbReference type="GO" id="GO:0003676">
    <property type="term" value="F:nucleic acid binding"/>
    <property type="evidence" value="ECO:0007669"/>
    <property type="project" value="InterPro"/>
</dbReference>
<gene>
    <name evidence="1" type="ORF">PLEOSDRAFT_1023709</name>
</gene>
<dbReference type="PANTHER" id="PTHR47266">
    <property type="entry name" value="ENDONUCLEASE-RELATED"/>
    <property type="match status" value="1"/>
</dbReference>
<dbReference type="InParanoid" id="A0A067NI73"/>
<feature type="non-terminal residue" evidence="1">
    <location>
        <position position="246"/>
    </location>
</feature>
<dbReference type="InterPro" id="IPR012337">
    <property type="entry name" value="RNaseH-like_sf"/>
</dbReference>
<dbReference type="Gene3D" id="3.30.420.10">
    <property type="entry name" value="Ribonuclease H-like superfamily/Ribonuclease H"/>
    <property type="match status" value="1"/>
</dbReference>
<evidence type="ECO:0008006" key="3">
    <source>
        <dbReference type="Google" id="ProtNLM"/>
    </source>
</evidence>
<dbReference type="InterPro" id="IPR052160">
    <property type="entry name" value="Gypsy_RT_Integrase-like"/>
</dbReference>
<dbReference type="OrthoDB" id="446925at2759"/>
<dbReference type="SUPFAM" id="SSF53098">
    <property type="entry name" value="Ribonuclease H-like"/>
    <property type="match status" value="1"/>
</dbReference>
<reference evidence="2" key="1">
    <citation type="journal article" date="2014" name="Proc. Natl. Acad. Sci. U.S.A.">
        <title>Extensive sampling of basidiomycete genomes demonstrates inadequacy of the white-rot/brown-rot paradigm for wood decay fungi.</title>
        <authorList>
            <person name="Riley R."/>
            <person name="Salamov A.A."/>
            <person name="Brown D.W."/>
            <person name="Nagy L.G."/>
            <person name="Floudas D."/>
            <person name="Held B.W."/>
            <person name="Levasseur A."/>
            <person name="Lombard V."/>
            <person name="Morin E."/>
            <person name="Otillar R."/>
            <person name="Lindquist E.A."/>
            <person name="Sun H."/>
            <person name="LaButti K.M."/>
            <person name="Schmutz J."/>
            <person name="Jabbour D."/>
            <person name="Luo H."/>
            <person name="Baker S.E."/>
            <person name="Pisabarro A.G."/>
            <person name="Walton J.D."/>
            <person name="Blanchette R.A."/>
            <person name="Henrissat B."/>
            <person name="Martin F."/>
            <person name="Cullen D."/>
            <person name="Hibbett D.S."/>
            <person name="Grigoriev I.V."/>
        </authorList>
    </citation>
    <scope>NUCLEOTIDE SEQUENCE [LARGE SCALE GENOMIC DNA]</scope>
    <source>
        <strain evidence="2">PC15</strain>
    </source>
</reference>
<organism evidence="1 2">
    <name type="scientific">Pleurotus ostreatus (strain PC15)</name>
    <name type="common">Oyster mushroom</name>
    <dbReference type="NCBI Taxonomy" id="1137138"/>
    <lineage>
        <taxon>Eukaryota</taxon>
        <taxon>Fungi</taxon>
        <taxon>Dikarya</taxon>
        <taxon>Basidiomycota</taxon>
        <taxon>Agaricomycotina</taxon>
        <taxon>Agaricomycetes</taxon>
        <taxon>Agaricomycetidae</taxon>
        <taxon>Agaricales</taxon>
        <taxon>Pleurotineae</taxon>
        <taxon>Pleurotaceae</taxon>
        <taxon>Pleurotus</taxon>
    </lineage>
</organism>
<dbReference type="VEuPathDB" id="FungiDB:PLEOSDRAFT_1023709"/>
<dbReference type="InterPro" id="IPR036397">
    <property type="entry name" value="RNaseH_sf"/>
</dbReference>
<sequence length="246" mass="28142">MQMPYEISAPVRIFQKVYLDVMAMRPASGGYEWIVAAKDDLTGVSEAKPMRTNDSHNLSQFLWDNLYFVERGHYILREAIVRSCKKSSNGLPLNWHKAVGLAVFADRVTVSSVTGYSPYYLLHGTHPALPFDYAEASFLVTGFRSGMSTAELVALRMRQLERREEDLAAAAETLKRARCTSRDQFMRRFHHRIQRNTFESGELVLVRHSQIQESVSMIKTSPRYLGPYEVVKRTKKGNYVLKELDG</sequence>
<evidence type="ECO:0000313" key="2">
    <source>
        <dbReference type="Proteomes" id="UP000027073"/>
    </source>
</evidence>
<proteinExistence type="predicted"/>
<dbReference type="HOGENOM" id="CLU_000384_22_1_1"/>
<dbReference type="AlphaFoldDB" id="A0A067NI73"/>
<name>A0A067NI73_PLEO1</name>
<dbReference type="STRING" id="1137138.A0A067NI73"/>
<accession>A0A067NI73</accession>
<protein>
    <recommendedName>
        <fullName evidence="3">Integrase zinc-binding domain-containing protein</fullName>
    </recommendedName>
</protein>
<dbReference type="Proteomes" id="UP000027073">
    <property type="component" value="Unassembled WGS sequence"/>
</dbReference>